<dbReference type="InterPro" id="IPR050317">
    <property type="entry name" value="Plant_Fungal_Acyltransferase"/>
</dbReference>
<dbReference type="GO" id="GO:0016747">
    <property type="term" value="F:acyltransferase activity, transferring groups other than amino-acyl groups"/>
    <property type="evidence" value="ECO:0007669"/>
    <property type="project" value="TreeGrafter"/>
</dbReference>
<dbReference type="InterPro" id="IPR023213">
    <property type="entry name" value="CAT-like_dom_sf"/>
</dbReference>
<dbReference type="Gene3D" id="3.30.559.10">
    <property type="entry name" value="Chloramphenicol acetyltransferase-like domain"/>
    <property type="match status" value="2"/>
</dbReference>
<evidence type="ECO:0000313" key="3">
    <source>
        <dbReference type="Proteomes" id="UP001141806"/>
    </source>
</evidence>
<accession>A0A9Q0GWM2</accession>
<evidence type="ECO:0008006" key="4">
    <source>
        <dbReference type="Google" id="ProtNLM"/>
    </source>
</evidence>
<comment type="similarity">
    <text evidence="1">Belongs to the plant acyltransferase family.</text>
</comment>
<dbReference type="OrthoDB" id="1862401at2759"/>
<dbReference type="EMBL" id="JAMYWD010000011">
    <property type="protein sequence ID" value="KAJ4955566.1"/>
    <property type="molecule type" value="Genomic_DNA"/>
</dbReference>
<keyword evidence="3" id="KW-1185">Reference proteome</keyword>
<protein>
    <recommendedName>
        <fullName evidence="4">Protein ECERIFERUM 26-like</fullName>
    </recommendedName>
</protein>
<organism evidence="2 3">
    <name type="scientific">Protea cynaroides</name>
    <dbReference type="NCBI Taxonomy" id="273540"/>
    <lineage>
        <taxon>Eukaryota</taxon>
        <taxon>Viridiplantae</taxon>
        <taxon>Streptophyta</taxon>
        <taxon>Embryophyta</taxon>
        <taxon>Tracheophyta</taxon>
        <taxon>Spermatophyta</taxon>
        <taxon>Magnoliopsida</taxon>
        <taxon>Proteales</taxon>
        <taxon>Proteaceae</taxon>
        <taxon>Protea</taxon>
    </lineage>
</organism>
<dbReference type="PANTHER" id="PTHR31642:SF115">
    <property type="entry name" value="PROTEIN ECERIFERUM 26-LIKE"/>
    <property type="match status" value="1"/>
</dbReference>
<dbReference type="Pfam" id="PF02458">
    <property type="entry name" value="Transferase"/>
    <property type="match status" value="1"/>
</dbReference>
<dbReference type="AlphaFoldDB" id="A0A9Q0GWM2"/>
<dbReference type="PANTHER" id="PTHR31642">
    <property type="entry name" value="TRICHOTHECENE 3-O-ACETYLTRANSFERASE"/>
    <property type="match status" value="1"/>
</dbReference>
<evidence type="ECO:0000256" key="1">
    <source>
        <dbReference type="ARBA" id="ARBA00009861"/>
    </source>
</evidence>
<evidence type="ECO:0000313" key="2">
    <source>
        <dbReference type="EMBL" id="KAJ4955566.1"/>
    </source>
</evidence>
<proteinExistence type="inferred from homology"/>
<gene>
    <name evidence="2" type="ORF">NE237_012349</name>
</gene>
<name>A0A9Q0GWM2_9MAGN</name>
<reference evidence="2" key="1">
    <citation type="journal article" date="2023" name="Plant J.">
        <title>The genome of the king protea, Protea cynaroides.</title>
        <authorList>
            <person name="Chang J."/>
            <person name="Duong T.A."/>
            <person name="Schoeman C."/>
            <person name="Ma X."/>
            <person name="Roodt D."/>
            <person name="Barker N."/>
            <person name="Li Z."/>
            <person name="Van de Peer Y."/>
            <person name="Mizrachi E."/>
        </authorList>
    </citation>
    <scope>NUCLEOTIDE SEQUENCE</scope>
    <source>
        <tissue evidence="2">Young leaves</tissue>
    </source>
</reference>
<comment type="caution">
    <text evidence="2">The sequence shown here is derived from an EMBL/GenBank/DDBJ whole genome shotgun (WGS) entry which is preliminary data.</text>
</comment>
<sequence>MAAPAIAVESLISGVRLSSVGPGEVTGTDVIHEPSNMDLAMKLHYIRAIYYFRSSSVEGLTIFTIKECTFRWFNLYPHTCGRFRRSESGRPFIKCNDCGARFIEARCSKTLENWLEMEGCSLYHKLLVSNDVLGPELGFSPPILIQVTIFKCGGMALSFSWAHVLGDAFSLSKFLNLLSQIMAGHQPPNSPLPKPETKVSKSNNSSLLAVELRSVKRVEPVGDHWITANNCKMENYSFQITDQQLEVLSSKLFQTAQITPFESLSALFWQCLASITEGSEPKTVTICRKDSDNREKETLISNNPIINTVQVDFSVAEADPKELAALIMEQKVDEKSKIEALVQQDEGLTDLIMYGANLTFVDLEEADLYGLELKKEKPVFVNYTIDGVGDEGLILVMKGLRNVSDGSNGGEGRTVTVVLPKNQILKLKEKLQKEWSIA</sequence>
<dbReference type="Proteomes" id="UP001141806">
    <property type="component" value="Unassembled WGS sequence"/>
</dbReference>